<comment type="similarity">
    <text evidence="10 11">Belongs to the thiamine-phosphate synthase family.</text>
</comment>
<dbReference type="Pfam" id="PF02581">
    <property type="entry name" value="TMP-TENI"/>
    <property type="match status" value="1"/>
</dbReference>
<dbReference type="GO" id="GO:0009228">
    <property type="term" value="P:thiamine biosynthetic process"/>
    <property type="evidence" value="ECO:0007669"/>
    <property type="project" value="UniProtKB-KW"/>
</dbReference>
<evidence type="ECO:0000256" key="9">
    <source>
        <dbReference type="ARBA" id="ARBA00047883"/>
    </source>
</evidence>
<feature type="binding site" evidence="10">
    <location>
        <position position="139"/>
    </location>
    <ligand>
        <name>4-amino-2-methyl-5-(diphosphooxymethyl)pyrimidine</name>
        <dbReference type="ChEBI" id="CHEBI:57841"/>
    </ligand>
</feature>
<feature type="binding site" evidence="10">
    <location>
        <position position="110"/>
    </location>
    <ligand>
        <name>4-amino-2-methyl-5-(diphosphooxymethyl)pyrimidine</name>
        <dbReference type="ChEBI" id="CHEBI:57841"/>
    </ligand>
</feature>
<dbReference type="InterPro" id="IPR013785">
    <property type="entry name" value="Aldolase_TIM"/>
</dbReference>
<evidence type="ECO:0000256" key="7">
    <source>
        <dbReference type="ARBA" id="ARBA00047334"/>
    </source>
</evidence>
<comment type="catalytic activity">
    <reaction evidence="8 10 11">
        <text>2-(2-carboxy-4-methylthiazol-5-yl)ethyl phosphate + 4-amino-2-methyl-5-(diphosphooxymethyl)pyrimidine + 2 H(+) = thiamine phosphate + CO2 + diphosphate</text>
        <dbReference type="Rhea" id="RHEA:47848"/>
        <dbReference type="ChEBI" id="CHEBI:15378"/>
        <dbReference type="ChEBI" id="CHEBI:16526"/>
        <dbReference type="ChEBI" id="CHEBI:33019"/>
        <dbReference type="ChEBI" id="CHEBI:37575"/>
        <dbReference type="ChEBI" id="CHEBI:57841"/>
        <dbReference type="ChEBI" id="CHEBI:62890"/>
        <dbReference type="EC" id="2.5.1.3"/>
    </reaction>
</comment>
<dbReference type="GO" id="GO:0009229">
    <property type="term" value="P:thiamine diphosphate biosynthetic process"/>
    <property type="evidence" value="ECO:0007669"/>
    <property type="project" value="UniProtKB-UniRule"/>
</dbReference>
<evidence type="ECO:0000256" key="2">
    <source>
        <dbReference type="ARBA" id="ARBA00005165"/>
    </source>
</evidence>
<evidence type="ECO:0000256" key="8">
    <source>
        <dbReference type="ARBA" id="ARBA00047851"/>
    </source>
</evidence>
<dbReference type="SUPFAM" id="SSF51391">
    <property type="entry name" value="Thiamin phosphate synthase"/>
    <property type="match status" value="1"/>
</dbReference>
<dbReference type="RefSeq" id="WP_174403469.1">
    <property type="nucleotide sequence ID" value="NZ_BLVO01000004.1"/>
</dbReference>
<name>A0A7J0BF07_9BACT</name>
<feature type="binding site" evidence="10">
    <location>
        <position position="72"/>
    </location>
    <ligand>
        <name>Mg(2+)</name>
        <dbReference type="ChEBI" id="CHEBI:18420"/>
    </ligand>
</feature>
<organism evidence="14 15">
    <name type="scientific">Desulfovibrio subterraneus</name>
    <dbReference type="NCBI Taxonomy" id="2718620"/>
    <lineage>
        <taxon>Bacteria</taxon>
        <taxon>Pseudomonadati</taxon>
        <taxon>Thermodesulfobacteriota</taxon>
        <taxon>Desulfovibrionia</taxon>
        <taxon>Desulfovibrionales</taxon>
        <taxon>Desulfovibrionaceae</taxon>
        <taxon>Desulfovibrio</taxon>
    </lineage>
</organism>
<dbReference type="EMBL" id="BLVO01000004">
    <property type="protein sequence ID" value="GFM31761.1"/>
    <property type="molecule type" value="Genomic_DNA"/>
</dbReference>
<dbReference type="HAMAP" id="MF_00097">
    <property type="entry name" value="TMP_synthase"/>
    <property type="match status" value="1"/>
</dbReference>
<evidence type="ECO:0000256" key="3">
    <source>
        <dbReference type="ARBA" id="ARBA00022679"/>
    </source>
</evidence>
<dbReference type="GO" id="GO:0000287">
    <property type="term" value="F:magnesium ion binding"/>
    <property type="evidence" value="ECO:0007669"/>
    <property type="project" value="UniProtKB-UniRule"/>
</dbReference>
<comment type="caution">
    <text evidence="14">The sequence shown here is derived from an EMBL/GenBank/DDBJ whole genome shotgun (WGS) entry which is preliminary data.</text>
</comment>
<dbReference type="NCBIfam" id="TIGR00693">
    <property type="entry name" value="thiE"/>
    <property type="match status" value="1"/>
</dbReference>
<dbReference type="InterPro" id="IPR022998">
    <property type="entry name" value="ThiamineP_synth_TenI"/>
</dbReference>
<feature type="binding site" evidence="10">
    <location>
        <begin position="187"/>
        <end position="188"/>
    </location>
    <ligand>
        <name>2-[(2R,5Z)-2-carboxy-4-methylthiazol-5(2H)-ylidene]ethyl phosphate</name>
        <dbReference type="ChEBI" id="CHEBI:62899"/>
    </ligand>
</feature>
<dbReference type="UniPathway" id="UPA00060">
    <property type="reaction ID" value="UER00141"/>
</dbReference>
<dbReference type="AlphaFoldDB" id="A0A7J0BF07"/>
<keyword evidence="5 10" id="KW-0460">Magnesium</keyword>
<proteinExistence type="inferred from homology"/>
<evidence type="ECO:0000313" key="14">
    <source>
        <dbReference type="EMBL" id="GFM31761.1"/>
    </source>
</evidence>
<feature type="domain" description="Thiamine phosphate synthase/TenI" evidence="13">
    <location>
        <begin position="9"/>
        <end position="190"/>
    </location>
</feature>
<evidence type="ECO:0000256" key="11">
    <source>
        <dbReference type="RuleBase" id="RU003826"/>
    </source>
</evidence>
<evidence type="ECO:0000256" key="6">
    <source>
        <dbReference type="ARBA" id="ARBA00022977"/>
    </source>
</evidence>
<accession>A0A7J0BF07</accession>
<dbReference type="GO" id="GO:0005737">
    <property type="term" value="C:cytoplasm"/>
    <property type="evidence" value="ECO:0007669"/>
    <property type="project" value="TreeGrafter"/>
</dbReference>
<dbReference type="Gene3D" id="3.20.20.70">
    <property type="entry name" value="Aldolase class I"/>
    <property type="match status" value="1"/>
</dbReference>
<comment type="pathway">
    <text evidence="2 10 12">Cofactor biosynthesis; thiamine diphosphate biosynthesis; thiamine phosphate from 4-amino-2-methyl-5-diphosphomethylpyrimidine and 4-methyl-5-(2-phosphoethyl)-thiazole: step 1/1.</text>
</comment>
<protein>
    <recommendedName>
        <fullName evidence="10">Thiamine-phosphate synthase</fullName>
        <shortName evidence="10">TP synthase</shortName>
        <shortName evidence="10">TPS</shortName>
        <ecNumber evidence="10">2.5.1.3</ecNumber>
    </recommendedName>
    <alternativeName>
        <fullName evidence="10">Thiamine-phosphate pyrophosphorylase</fullName>
        <shortName evidence="10">TMP pyrophosphorylase</shortName>
        <shortName evidence="10">TMP-PPase</shortName>
    </alternativeName>
</protein>
<comment type="catalytic activity">
    <reaction evidence="7 10 11">
        <text>4-methyl-5-(2-phosphooxyethyl)-thiazole + 4-amino-2-methyl-5-(diphosphooxymethyl)pyrimidine + H(+) = thiamine phosphate + diphosphate</text>
        <dbReference type="Rhea" id="RHEA:22328"/>
        <dbReference type="ChEBI" id="CHEBI:15378"/>
        <dbReference type="ChEBI" id="CHEBI:33019"/>
        <dbReference type="ChEBI" id="CHEBI:37575"/>
        <dbReference type="ChEBI" id="CHEBI:57841"/>
        <dbReference type="ChEBI" id="CHEBI:58296"/>
        <dbReference type="EC" id="2.5.1.3"/>
    </reaction>
</comment>
<evidence type="ECO:0000256" key="4">
    <source>
        <dbReference type="ARBA" id="ARBA00022723"/>
    </source>
</evidence>
<dbReference type="FunFam" id="3.20.20.70:FF:000096">
    <property type="entry name" value="Thiamine-phosphate synthase"/>
    <property type="match status" value="1"/>
</dbReference>
<feature type="binding site" evidence="10">
    <location>
        <position position="91"/>
    </location>
    <ligand>
        <name>Mg(2+)</name>
        <dbReference type="ChEBI" id="CHEBI:18420"/>
    </ligand>
</feature>
<evidence type="ECO:0000256" key="12">
    <source>
        <dbReference type="RuleBase" id="RU004253"/>
    </source>
</evidence>
<feature type="binding site" evidence="10">
    <location>
        <begin position="136"/>
        <end position="138"/>
    </location>
    <ligand>
        <name>2-[(2R,5Z)-2-carboxy-4-methylthiazol-5(2H)-ylidene]ethyl phosphate</name>
        <dbReference type="ChEBI" id="CHEBI:62899"/>
    </ligand>
</feature>
<evidence type="ECO:0000256" key="5">
    <source>
        <dbReference type="ARBA" id="ARBA00022842"/>
    </source>
</evidence>
<dbReference type="CDD" id="cd00564">
    <property type="entry name" value="TMP_TenI"/>
    <property type="match status" value="1"/>
</dbReference>
<dbReference type="EC" id="2.5.1.3" evidence="10"/>
<dbReference type="GO" id="GO:0004789">
    <property type="term" value="F:thiamine-phosphate diphosphorylase activity"/>
    <property type="evidence" value="ECO:0007669"/>
    <property type="project" value="UniProtKB-UniRule"/>
</dbReference>
<keyword evidence="4 10" id="KW-0479">Metal-binding</keyword>
<evidence type="ECO:0000313" key="15">
    <source>
        <dbReference type="Proteomes" id="UP000503840"/>
    </source>
</evidence>
<comment type="function">
    <text evidence="1 10">Condenses 4-methyl-5-(beta-hydroxyethyl)thiazole monophosphate (THZ-P) and 2-methyl-4-amino-5-hydroxymethyl pyrimidine pyrophosphate (HMP-PP) to form thiamine monophosphate (TMP).</text>
</comment>
<dbReference type="PANTHER" id="PTHR20857:SF23">
    <property type="entry name" value="THIAMINE BIOSYNTHETIC BIFUNCTIONAL ENZYME"/>
    <property type="match status" value="1"/>
</dbReference>
<comment type="catalytic activity">
    <reaction evidence="9 10 11">
        <text>2-[(2R,5Z)-2-carboxy-4-methylthiazol-5(2H)-ylidene]ethyl phosphate + 4-amino-2-methyl-5-(diphosphooxymethyl)pyrimidine + 2 H(+) = thiamine phosphate + CO2 + diphosphate</text>
        <dbReference type="Rhea" id="RHEA:47844"/>
        <dbReference type="ChEBI" id="CHEBI:15378"/>
        <dbReference type="ChEBI" id="CHEBI:16526"/>
        <dbReference type="ChEBI" id="CHEBI:33019"/>
        <dbReference type="ChEBI" id="CHEBI:37575"/>
        <dbReference type="ChEBI" id="CHEBI:57841"/>
        <dbReference type="ChEBI" id="CHEBI:62899"/>
        <dbReference type="EC" id="2.5.1.3"/>
    </reaction>
</comment>
<reference evidence="14 15" key="1">
    <citation type="submission" date="2020-05" db="EMBL/GenBank/DDBJ databases">
        <title>Draft genome sequence of Desulfovibrio sp. strain HN2T.</title>
        <authorList>
            <person name="Ueno A."/>
            <person name="Tamazawa S."/>
            <person name="Tamamura S."/>
            <person name="Murakami T."/>
            <person name="Kiyama T."/>
            <person name="Inomata H."/>
            <person name="Amano Y."/>
            <person name="Miyakawa K."/>
            <person name="Tamaki H."/>
            <person name="Naganuma T."/>
            <person name="Kaneko K."/>
        </authorList>
    </citation>
    <scope>NUCLEOTIDE SEQUENCE [LARGE SCALE GENOMIC DNA]</scope>
    <source>
        <strain evidence="14 15">HN2</strain>
    </source>
</reference>
<feature type="binding site" evidence="10">
    <location>
        <begin position="39"/>
        <end position="43"/>
    </location>
    <ligand>
        <name>4-amino-2-methyl-5-(diphosphooxymethyl)pyrimidine</name>
        <dbReference type="ChEBI" id="CHEBI:57841"/>
    </ligand>
</feature>
<evidence type="ECO:0000259" key="13">
    <source>
        <dbReference type="Pfam" id="PF02581"/>
    </source>
</evidence>
<evidence type="ECO:0000256" key="1">
    <source>
        <dbReference type="ARBA" id="ARBA00003814"/>
    </source>
</evidence>
<dbReference type="Proteomes" id="UP000503840">
    <property type="component" value="Unassembled WGS sequence"/>
</dbReference>
<sequence>MRQLIDYSLYLVTDRDLCGGTGVVETVLQAVAGGVRVVQLREKTLDTRRFIETATQLRKELAPLGVPLLINDRVDVALASGADGVHIGQSDMPYEQARAILGPKAIIGLSVETQEQVTEAKRLDVDYLGISPVFATTTKKDAAPPWGLEGVRRIRLVTNHILVGIGGIGADNAADVLMAGADGVAVVSAICGTASPRAAAEALCRAIQR</sequence>
<evidence type="ECO:0000256" key="10">
    <source>
        <dbReference type="HAMAP-Rule" id="MF_00097"/>
    </source>
</evidence>
<feature type="binding site" evidence="10">
    <location>
        <position position="71"/>
    </location>
    <ligand>
        <name>4-amino-2-methyl-5-(diphosphooxymethyl)pyrimidine</name>
        <dbReference type="ChEBI" id="CHEBI:57841"/>
    </ligand>
</feature>
<dbReference type="PANTHER" id="PTHR20857">
    <property type="entry name" value="THIAMINE-PHOSPHATE PYROPHOSPHORYLASE"/>
    <property type="match status" value="1"/>
</dbReference>
<dbReference type="InterPro" id="IPR036206">
    <property type="entry name" value="ThiamineP_synth_sf"/>
</dbReference>
<keyword evidence="3 10" id="KW-0808">Transferase</keyword>
<dbReference type="InterPro" id="IPR034291">
    <property type="entry name" value="TMP_synthase"/>
</dbReference>
<feature type="binding site" evidence="10">
    <location>
        <position position="167"/>
    </location>
    <ligand>
        <name>2-[(2R,5Z)-2-carboxy-4-methylthiazol-5(2H)-ylidene]ethyl phosphate</name>
        <dbReference type="ChEBI" id="CHEBI:62899"/>
    </ligand>
</feature>
<keyword evidence="6 10" id="KW-0784">Thiamine biosynthesis</keyword>
<keyword evidence="15" id="KW-1185">Reference proteome</keyword>
<gene>
    <name evidence="14" type="primary">thiE-2</name>
    <name evidence="10" type="synonym">thiE</name>
    <name evidence="14" type="ORF">DSM101010T_01260</name>
</gene>
<comment type="cofactor">
    <cofactor evidence="10">
        <name>Mg(2+)</name>
        <dbReference type="ChEBI" id="CHEBI:18420"/>
    </cofactor>
    <text evidence="10">Binds 1 Mg(2+) ion per subunit.</text>
</comment>